<dbReference type="InterPro" id="IPR044589">
    <property type="entry name" value="GATA26/27"/>
</dbReference>
<sequence length="553" mass="61226">MQSSIFSAVSAMVHPIFESLHELELSRTLIWFFLLLLCFFTIGTPLWRNGPLDKPVLCNACGSRWRTKGTLLNYTPLHARADPTNFKDNSATQVKSVSTNKNIKIKILNRKYEADTIHANEGFPLDYSLGPPILAEEEMSDPSSSGSVMSNSDLHFENADASDLTGAAQSVVLDSVVTPRKRKRSGVICMKPSSVEKLTKDLRAIMNEQQLSRFSESSDGDLLFESATPMCSFEIGHGTVILRNHSSVAREEESEASSHSVDQKLHKASVSYLHALDAPSHRDGKIGDFACPIPRDEKNKMPVEHGSGQHQLKSNISQDGNLQILGNHNPTLAAVNIKDNIDVDELMKHLTCDEELLLLKYLPSNDKAQLANSLRRSIDSSEFKESLSTFPELLAEFSGSFSGAKVEDYKNLKKLMLFSLMRQKELESHFSSEEYKNSSISNYTGLSKLQTTESSILVGSSEHGEVQNQNFSEARMVNGKRLSMKGSFEKMEMMDNVSPCINSGSLFAFLHDGSILMPDSSPLLSANSHQDLLLDVPSNGWFPQAELLPPAKH</sequence>
<evidence type="ECO:0000256" key="4">
    <source>
        <dbReference type="SAM" id="Phobius"/>
    </source>
</evidence>
<dbReference type="SMART" id="SM00401">
    <property type="entry name" value="ZnF_GATA"/>
    <property type="match status" value="1"/>
</dbReference>
<dbReference type="Gene3D" id="3.30.50.10">
    <property type="entry name" value="Erythroid Transcription Factor GATA-1, subunit A"/>
    <property type="match status" value="1"/>
</dbReference>
<evidence type="ECO:0000256" key="1">
    <source>
        <dbReference type="ARBA" id="ARBA00023015"/>
    </source>
</evidence>
<evidence type="ECO:0000313" key="7">
    <source>
        <dbReference type="Proteomes" id="UP001345219"/>
    </source>
</evidence>
<dbReference type="InterPro" id="IPR000679">
    <property type="entry name" value="Znf_GATA"/>
</dbReference>
<keyword evidence="2" id="KW-0238">DNA-binding</keyword>
<keyword evidence="4" id="KW-0472">Membrane</keyword>
<keyword evidence="7" id="KW-1185">Reference proteome</keyword>
<keyword evidence="3" id="KW-0804">Transcription</keyword>
<reference evidence="6 7" key="1">
    <citation type="journal article" date="2023" name="Hortic Res">
        <title>Pangenome of water caltrop reveals structural variations and asymmetric subgenome divergence after allopolyploidization.</title>
        <authorList>
            <person name="Zhang X."/>
            <person name="Chen Y."/>
            <person name="Wang L."/>
            <person name="Yuan Y."/>
            <person name="Fang M."/>
            <person name="Shi L."/>
            <person name="Lu R."/>
            <person name="Comes H.P."/>
            <person name="Ma Y."/>
            <person name="Chen Y."/>
            <person name="Huang G."/>
            <person name="Zhou Y."/>
            <person name="Zheng Z."/>
            <person name="Qiu Y."/>
        </authorList>
    </citation>
    <scope>NUCLEOTIDE SEQUENCE [LARGE SCALE GENOMIC DNA]</scope>
    <source>
        <tissue evidence="6">Roots</tissue>
    </source>
</reference>
<keyword evidence="4" id="KW-0812">Transmembrane</keyword>
<gene>
    <name evidence="6" type="ORF">SAY87_015095</name>
</gene>
<accession>A0AAN7JKT1</accession>
<dbReference type="AlphaFoldDB" id="A0AAN7JKT1"/>
<dbReference type="EMBL" id="JAXIOK010000019">
    <property type="protein sequence ID" value="KAK4748509.1"/>
    <property type="molecule type" value="Genomic_DNA"/>
</dbReference>
<dbReference type="SUPFAM" id="SSF57716">
    <property type="entry name" value="Glucocorticoid receptor-like (DNA-binding domain)"/>
    <property type="match status" value="1"/>
</dbReference>
<comment type="caution">
    <text evidence="6">The sequence shown here is derived from an EMBL/GenBank/DDBJ whole genome shotgun (WGS) entry which is preliminary data.</text>
</comment>
<dbReference type="GO" id="GO:0006355">
    <property type="term" value="P:regulation of DNA-templated transcription"/>
    <property type="evidence" value="ECO:0007669"/>
    <property type="project" value="InterPro"/>
</dbReference>
<proteinExistence type="predicted"/>
<dbReference type="InterPro" id="IPR013088">
    <property type="entry name" value="Znf_NHR/GATA"/>
</dbReference>
<protein>
    <recommendedName>
        <fullName evidence="5">GATA-type domain-containing protein</fullName>
    </recommendedName>
</protein>
<organism evidence="6 7">
    <name type="scientific">Trapa incisa</name>
    <dbReference type="NCBI Taxonomy" id="236973"/>
    <lineage>
        <taxon>Eukaryota</taxon>
        <taxon>Viridiplantae</taxon>
        <taxon>Streptophyta</taxon>
        <taxon>Embryophyta</taxon>
        <taxon>Tracheophyta</taxon>
        <taxon>Spermatophyta</taxon>
        <taxon>Magnoliopsida</taxon>
        <taxon>eudicotyledons</taxon>
        <taxon>Gunneridae</taxon>
        <taxon>Pentapetalae</taxon>
        <taxon>rosids</taxon>
        <taxon>malvids</taxon>
        <taxon>Myrtales</taxon>
        <taxon>Lythraceae</taxon>
        <taxon>Trapa</taxon>
    </lineage>
</organism>
<dbReference type="CDD" id="cd00202">
    <property type="entry name" value="ZnF_GATA"/>
    <property type="match status" value="1"/>
</dbReference>
<feature type="domain" description="GATA-type" evidence="5">
    <location>
        <begin position="38"/>
        <end position="84"/>
    </location>
</feature>
<evidence type="ECO:0000259" key="5">
    <source>
        <dbReference type="SMART" id="SM00401"/>
    </source>
</evidence>
<dbReference type="Pfam" id="PF00320">
    <property type="entry name" value="GATA"/>
    <property type="match status" value="1"/>
</dbReference>
<keyword evidence="4" id="KW-1133">Transmembrane helix</keyword>
<keyword evidence="1" id="KW-0805">Transcription regulation</keyword>
<name>A0AAN7JKT1_9MYRT</name>
<dbReference type="GO" id="GO:0008270">
    <property type="term" value="F:zinc ion binding"/>
    <property type="evidence" value="ECO:0007669"/>
    <property type="project" value="InterPro"/>
</dbReference>
<dbReference type="PANTHER" id="PTHR46855:SF1">
    <property type="entry name" value="GATA TRANSCRIPTION FACTOR 26"/>
    <property type="match status" value="1"/>
</dbReference>
<feature type="transmembrane region" description="Helical" evidence="4">
    <location>
        <begin position="29"/>
        <end position="47"/>
    </location>
</feature>
<dbReference type="Proteomes" id="UP001345219">
    <property type="component" value="Chromosome 12"/>
</dbReference>
<dbReference type="GO" id="GO:0043565">
    <property type="term" value="F:sequence-specific DNA binding"/>
    <property type="evidence" value="ECO:0007669"/>
    <property type="project" value="InterPro"/>
</dbReference>
<evidence type="ECO:0000313" key="6">
    <source>
        <dbReference type="EMBL" id="KAK4748509.1"/>
    </source>
</evidence>
<dbReference type="PANTHER" id="PTHR46855">
    <property type="entry name" value="OSJNBB0038F03.10 PROTEIN"/>
    <property type="match status" value="1"/>
</dbReference>
<evidence type="ECO:0000256" key="3">
    <source>
        <dbReference type="ARBA" id="ARBA00023163"/>
    </source>
</evidence>
<evidence type="ECO:0000256" key="2">
    <source>
        <dbReference type="ARBA" id="ARBA00023125"/>
    </source>
</evidence>